<dbReference type="Proteomes" id="UP000448292">
    <property type="component" value="Unassembled WGS sequence"/>
</dbReference>
<proteinExistence type="predicted"/>
<gene>
    <name evidence="2" type="ORF">DPQ33_18355</name>
</gene>
<feature type="transmembrane region" description="Helical" evidence="1">
    <location>
        <begin position="52"/>
        <end position="78"/>
    </location>
</feature>
<keyword evidence="1" id="KW-1133">Transmembrane helix</keyword>
<keyword evidence="1" id="KW-0472">Membrane</keyword>
<keyword evidence="1" id="KW-0812">Transmembrane</keyword>
<evidence type="ECO:0000256" key="1">
    <source>
        <dbReference type="SAM" id="Phobius"/>
    </source>
</evidence>
<evidence type="ECO:0000313" key="2">
    <source>
        <dbReference type="EMBL" id="TVM13186.1"/>
    </source>
</evidence>
<sequence>MKDKLIPTPSKKMVECLSLNRSKALVFYVSLVLTLIFAHASMVLSMCLDMDYFVLALYLIFAPLISVSVFGLISSLFFKQHIRHVLCALAINCFEKKGNFSWLYLVMLRMMLIVTPPSRLRKEDVEMICYTLEMYWNNFAPNKKTRIKSVSVSIYCKAVG</sequence>
<organism evidence="2 3">
    <name type="scientific">Oceanidesulfovibrio indonesiensis</name>
    <dbReference type="NCBI Taxonomy" id="54767"/>
    <lineage>
        <taxon>Bacteria</taxon>
        <taxon>Pseudomonadati</taxon>
        <taxon>Thermodesulfobacteriota</taxon>
        <taxon>Desulfovibrionia</taxon>
        <taxon>Desulfovibrionales</taxon>
        <taxon>Desulfovibrionaceae</taxon>
        <taxon>Oceanidesulfovibrio</taxon>
    </lineage>
</organism>
<feature type="transmembrane region" description="Helical" evidence="1">
    <location>
        <begin position="25"/>
        <end position="46"/>
    </location>
</feature>
<name>A0A7M3M9S3_9BACT</name>
<accession>A0A7M3M9S3</accession>
<dbReference type="AlphaFoldDB" id="A0A7M3M9S3"/>
<evidence type="ECO:0000313" key="3">
    <source>
        <dbReference type="Proteomes" id="UP000448292"/>
    </source>
</evidence>
<reference evidence="2 3" key="1">
    <citation type="submission" date="2018-06" db="EMBL/GenBank/DDBJ databases">
        <title>Complete genome of Desulfovibrio indonesiensis P37SLT.</title>
        <authorList>
            <person name="Crispim J.S."/>
            <person name="Vidigal P.M.P."/>
            <person name="Silva L.C.F."/>
            <person name="Laguardia C.N."/>
            <person name="Araujo L.C."/>
            <person name="Dias R.S."/>
            <person name="Sousa M.P."/>
            <person name="Paula S.O."/>
            <person name="Silva C."/>
        </authorList>
    </citation>
    <scope>NUCLEOTIDE SEQUENCE [LARGE SCALE GENOMIC DNA]</scope>
    <source>
        <strain evidence="2 3">P37SLT</strain>
    </source>
</reference>
<comment type="caution">
    <text evidence="2">The sequence shown here is derived from an EMBL/GenBank/DDBJ whole genome shotgun (WGS) entry which is preliminary data.</text>
</comment>
<protein>
    <submittedName>
        <fullName evidence="2">Uncharacterized protein</fullName>
    </submittedName>
</protein>
<dbReference type="EMBL" id="QMIE01000047">
    <property type="protein sequence ID" value="TVM13186.1"/>
    <property type="molecule type" value="Genomic_DNA"/>
</dbReference>
<keyword evidence="3" id="KW-1185">Reference proteome</keyword>